<protein>
    <recommendedName>
        <fullName evidence="11">Calcium uniporter protein C-terminal domain-containing protein</fullName>
    </recommendedName>
</protein>
<accession>A0A640KL12</accession>
<dbReference type="GO" id="GO:0015292">
    <property type="term" value="F:uniporter activity"/>
    <property type="evidence" value="ECO:0007669"/>
    <property type="project" value="TreeGrafter"/>
</dbReference>
<evidence type="ECO:0000259" key="11">
    <source>
        <dbReference type="Pfam" id="PF04678"/>
    </source>
</evidence>
<organism evidence="12 13">
    <name type="scientific">Leishmania tarentolae</name>
    <name type="common">Sauroleishmania tarentolae</name>
    <dbReference type="NCBI Taxonomy" id="5689"/>
    <lineage>
        <taxon>Eukaryota</taxon>
        <taxon>Discoba</taxon>
        <taxon>Euglenozoa</taxon>
        <taxon>Kinetoplastea</taxon>
        <taxon>Metakinetoplastina</taxon>
        <taxon>Trypanosomatida</taxon>
        <taxon>Trypanosomatidae</taxon>
        <taxon>Leishmaniinae</taxon>
        <taxon>Leishmania</taxon>
        <taxon>lizard Leishmania</taxon>
    </lineage>
</organism>
<evidence type="ECO:0000313" key="12">
    <source>
        <dbReference type="EMBL" id="GET89725.1"/>
    </source>
</evidence>
<feature type="domain" description="Calcium uniporter protein C-terminal" evidence="11">
    <location>
        <begin position="185"/>
        <end position="364"/>
    </location>
</feature>
<dbReference type="Pfam" id="PF04678">
    <property type="entry name" value="MCU"/>
    <property type="match status" value="1"/>
</dbReference>
<keyword evidence="6" id="KW-0106">Calcium</keyword>
<dbReference type="PANTHER" id="PTHR13462:SF54">
    <property type="entry name" value="CALCIUM UNIPORTER PROTEIN"/>
    <property type="match status" value="1"/>
</dbReference>
<keyword evidence="3" id="KW-0813">Transport</keyword>
<keyword evidence="9 10" id="KW-0472">Membrane</keyword>
<evidence type="ECO:0000256" key="4">
    <source>
        <dbReference type="ARBA" id="ARBA00022568"/>
    </source>
</evidence>
<evidence type="ECO:0000256" key="5">
    <source>
        <dbReference type="ARBA" id="ARBA00022692"/>
    </source>
</evidence>
<evidence type="ECO:0000256" key="9">
    <source>
        <dbReference type="ARBA" id="ARBA00023136"/>
    </source>
</evidence>
<dbReference type="EMBL" id="BLBS01000037">
    <property type="protein sequence ID" value="GET89725.1"/>
    <property type="molecule type" value="Genomic_DNA"/>
</dbReference>
<evidence type="ECO:0000256" key="10">
    <source>
        <dbReference type="SAM" id="Phobius"/>
    </source>
</evidence>
<proteinExistence type="inferred from homology"/>
<comment type="similarity">
    <text evidence="2">Belongs to the MCU (TC 1.A.77) family.</text>
</comment>
<dbReference type="GO" id="GO:0051560">
    <property type="term" value="P:mitochondrial calcium ion homeostasis"/>
    <property type="evidence" value="ECO:0007669"/>
    <property type="project" value="InterPro"/>
</dbReference>
<comment type="caution">
    <text evidence="12">The sequence shown here is derived from an EMBL/GenBank/DDBJ whole genome shotgun (WGS) entry which is preliminary data.</text>
</comment>
<evidence type="ECO:0000256" key="1">
    <source>
        <dbReference type="ARBA" id="ARBA00004141"/>
    </source>
</evidence>
<gene>
    <name evidence="12" type="ORF">LtaPh_2708000</name>
</gene>
<dbReference type="InterPro" id="IPR006769">
    <property type="entry name" value="MCU_C"/>
</dbReference>
<dbReference type="OrthoDB" id="278338at2759"/>
<evidence type="ECO:0000256" key="7">
    <source>
        <dbReference type="ARBA" id="ARBA00022989"/>
    </source>
</evidence>
<dbReference type="VEuPathDB" id="TriTrypDB:LtaPh_2708000"/>
<evidence type="ECO:0000256" key="2">
    <source>
        <dbReference type="ARBA" id="ARBA00005653"/>
    </source>
</evidence>
<keyword evidence="8" id="KW-0406">Ion transport</keyword>
<dbReference type="Proteomes" id="UP000419144">
    <property type="component" value="Unassembled WGS sequence"/>
</dbReference>
<keyword evidence="7 10" id="KW-1133">Transmembrane helix</keyword>
<evidence type="ECO:0000313" key="13">
    <source>
        <dbReference type="Proteomes" id="UP000419144"/>
    </source>
</evidence>
<comment type="subcellular location">
    <subcellularLocation>
        <location evidence="1">Membrane</location>
        <topology evidence="1">Multi-pass membrane protein</topology>
    </subcellularLocation>
</comment>
<feature type="transmembrane region" description="Helical" evidence="10">
    <location>
        <begin position="312"/>
        <end position="329"/>
    </location>
</feature>
<evidence type="ECO:0000256" key="6">
    <source>
        <dbReference type="ARBA" id="ARBA00022837"/>
    </source>
</evidence>
<dbReference type="InterPro" id="IPR039055">
    <property type="entry name" value="MCU_fam"/>
</dbReference>
<dbReference type="GO" id="GO:0005262">
    <property type="term" value="F:calcium channel activity"/>
    <property type="evidence" value="ECO:0007669"/>
    <property type="project" value="TreeGrafter"/>
</dbReference>
<feature type="transmembrane region" description="Helical" evidence="10">
    <location>
        <begin position="281"/>
        <end position="300"/>
    </location>
</feature>
<dbReference type="GO" id="GO:0036444">
    <property type="term" value="P:calcium import into the mitochondrion"/>
    <property type="evidence" value="ECO:0007669"/>
    <property type="project" value="TreeGrafter"/>
</dbReference>
<name>A0A640KL12_LEITA</name>
<sequence length="386" mass="43558">MCNAHPISTSLTSCLCVFPLSPISSKRRQASNGISLCLLRSCFAPTTVYNSGVPYEKKGREARRRCTMQYPRFTIFRRSRGLLFSPQSTSPVSQWRRHVGTPGRRFATEHADGTSAPKSYALSAQDFASITPLLLLRQMLQQHTELDGIDVGAAFPPGEKRIVISRTKFCHFCAAAHVEDPQAALADLEAAGVVVVLDGGDMVHLRPVLYLDTLETIRNVEKPSSSGNGTSEAKSKLSGAASSFMLEEAERRVAQLTEREKAMRNQLQPAIARAARWRRTVWGSALLYAGAQLAIISRLTYFDLDWDIMEPVSYIITATHALFFFMYYLRFHEEHSYSAFDRRFLPRKVRHYAPKDFDWAAYAAVCEQLVEERALRDSILKWSERH</sequence>
<reference evidence="12" key="1">
    <citation type="submission" date="2019-11" db="EMBL/GenBank/DDBJ databases">
        <title>Leishmania tarentolae CDS.</title>
        <authorList>
            <person name="Goto Y."/>
            <person name="Yamagishi J."/>
        </authorList>
    </citation>
    <scope>NUCLEOTIDE SEQUENCE [LARGE SCALE GENOMIC DNA]</scope>
    <source>
        <strain evidence="12">Parrot Tar II</strain>
    </source>
</reference>
<keyword evidence="4" id="KW-0109">Calcium transport</keyword>
<dbReference type="PANTHER" id="PTHR13462">
    <property type="entry name" value="CALCIUM UNIPORTER PROTEIN, MITOCHONDRIAL"/>
    <property type="match status" value="1"/>
</dbReference>
<keyword evidence="13" id="KW-1185">Reference proteome</keyword>
<keyword evidence="5 10" id="KW-0812">Transmembrane</keyword>
<dbReference type="GO" id="GO:1990246">
    <property type="term" value="C:uniplex complex"/>
    <property type="evidence" value="ECO:0007669"/>
    <property type="project" value="TreeGrafter"/>
</dbReference>
<evidence type="ECO:0000256" key="8">
    <source>
        <dbReference type="ARBA" id="ARBA00023065"/>
    </source>
</evidence>
<evidence type="ECO:0000256" key="3">
    <source>
        <dbReference type="ARBA" id="ARBA00022448"/>
    </source>
</evidence>
<dbReference type="AlphaFoldDB" id="A0A640KL12"/>